<keyword evidence="4 5" id="KW-0472">Membrane</keyword>
<evidence type="ECO:0000256" key="3">
    <source>
        <dbReference type="ARBA" id="ARBA00022989"/>
    </source>
</evidence>
<protein>
    <submittedName>
        <fullName evidence="7">ABC-2 type transporter</fullName>
    </submittedName>
</protein>
<feature type="transmembrane region" description="Helical" evidence="5">
    <location>
        <begin position="90"/>
        <end position="119"/>
    </location>
</feature>
<feature type="transmembrane region" description="Helical" evidence="5">
    <location>
        <begin position="172"/>
        <end position="194"/>
    </location>
</feature>
<reference evidence="7 8" key="1">
    <citation type="submission" date="2018-11" db="EMBL/GenBank/DDBJ databases">
        <title>Species Designations Belie Phenotypic and Genotypic Heterogeneity in Oral Streptococci.</title>
        <authorList>
            <person name="Velsko I."/>
        </authorList>
    </citation>
    <scope>NUCLEOTIDE SEQUENCE [LARGE SCALE GENOMIC DNA]</scope>
    <source>
        <strain evidence="7 8">KLC02</strain>
    </source>
</reference>
<dbReference type="Proteomes" id="UP000267137">
    <property type="component" value="Unassembled WGS sequence"/>
</dbReference>
<dbReference type="EMBL" id="RJOO01000003">
    <property type="protein sequence ID" value="RSJ23124.1"/>
    <property type="molecule type" value="Genomic_DNA"/>
</dbReference>
<feature type="transmembrane region" description="Helical" evidence="5">
    <location>
        <begin position="21"/>
        <end position="41"/>
    </location>
</feature>
<sequence length="245" mass="28796">MMKDVKREFLRQIQETMQFKFNLFFANFSIFIMVSSYLHYFEESQNKFTLFCLLFTWYFTSHSITHPTFFIEDDIYDRTLISVIQSKKSVVHVLLFKILVQILIDLIKAIPIFLILSFLSDITFPASIVEIFVIVLICLLVIFILYGLGFCLSSFCLTLNRTSSFTSLLSHFILFFTGILKPFDGFLGILGHIFPFYTLREFIHRPSITEVLIILWYGVVYWSIGFVLFHIFLKMAKKKGSIFHV</sequence>
<comment type="subcellular location">
    <subcellularLocation>
        <location evidence="1">Membrane</location>
        <topology evidence="1">Multi-pass membrane protein</topology>
    </subcellularLocation>
</comment>
<evidence type="ECO:0000313" key="8">
    <source>
        <dbReference type="Proteomes" id="UP000267137"/>
    </source>
</evidence>
<organism evidence="7 8">
    <name type="scientific">Streptococcus intermedius</name>
    <dbReference type="NCBI Taxonomy" id="1338"/>
    <lineage>
        <taxon>Bacteria</taxon>
        <taxon>Bacillati</taxon>
        <taxon>Bacillota</taxon>
        <taxon>Bacilli</taxon>
        <taxon>Lactobacillales</taxon>
        <taxon>Streptococcaceae</taxon>
        <taxon>Streptococcus</taxon>
        <taxon>Streptococcus anginosus group</taxon>
    </lineage>
</organism>
<accession>A0AAE8G2E8</accession>
<feature type="domain" description="ABC-2 type transporter transmembrane" evidence="6">
    <location>
        <begin position="5"/>
        <end position="186"/>
    </location>
</feature>
<feature type="transmembrane region" description="Helical" evidence="5">
    <location>
        <begin position="214"/>
        <end position="233"/>
    </location>
</feature>
<dbReference type="GO" id="GO:0016020">
    <property type="term" value="C:membrane"/>
    <property type="evidence" value="ECO:0007669"/>
    <property type="project" value="UniProtKB-SubCell"/>
</dbReference>
<dbReference type="GO" id="GO:0140359">
    <property type="term" value="F:ABC-type transporter activity"/>
    <property type="evidence" value="ECO:0007669"/>
    <property type="project" value="InterPro"/>
</dbReference>
<evidence type="ECO:0000259" key="6">
    <source>
        <dbReference type="Pfam" id="PF01061"/>
    </source>
</evidence>
<keyword evidence="2 5" id="KW-0812">Transmembrane</keyword>
<dbReference type="RefSeq" id="WP_125442420.1">
    <property type="nucleotide sequence ID" value="NZ_JALGPV010000003.1"/>
</dbReference>
<gene>
    <name evidence="7" type="ORF">D8827_05585</name>
</gene>
<keyword evidence="3 5" id="KW-1133">Transmembrane helix</keyword>
<dbReference type="AlphaFoldDB" id="A0AAE8G2E8"/>
<feature type="transmembrane region" description="Helical" evidence="5">
    <location>
        <begin position="131"/>
        <end position="160"/>
    </location>
</feature>
<evidence type="ECO:0000313" key="7">
    <source>
        <dbReference type="EMBL" id="RSJ23124.1"/>
    </source>
</evidence>
<evidence type="ECO:0000256" key="5">
    <source>
        <dbReference type="SAM" id="Phobius"/>
    </source>
</evidence>
<name>A0AAE8G2E8_STRIT</name>
<comment type="caution">
    <text evidence="7">The sequence shown here is derived from an EMBL/GenBank/DDBJ whole genome shotgun (WGS) entry which is preliminary data.</text>
</comment>
<dbReference type="InterPro" id="IPR013525">
    <property type="entry name" value="ABC2_TM"/>
</dbReference>
<feature type="transmembrane region" description="Helical" evidence="5">
    <location>
        <begin position="47"/>
        <end position="69"/>
    </location>
</feature>
<evidence type="ECO:0000256" key="2">
    <source>
        <dbReference type="ARBA" id="ARBA00022692"/>
    </source>
</evidence>
<evidence type="ECO:0000256" key="4">
    <source>
        <dbReference type="ARBA" id="ARBA00023136"/>
    </source>
</evidence>
<dbReference type="Pfam" id="PF01061">
    <property type="entry name" value="ABC2_membrane"/>
    <property type="match status" value="1"/>
</dbReference>
<proteinExistence type="predicted"/>
<evidence type="ECO:0000256" key="1">
    <source>
        <dbReference type="ARBA" id="ARBA00004141"/>
    </source>
</evidence>